<keyword evidence="1" id="KW-1133">Transmembrane helix</keyword>
<dbReference type="KEGG" id="cbr:CBG_04924"/>
<reference evidence="2" key="2">
    <citation type="journal article" date="2011" name="PLoS Genet.">
        <title>Caenorhabditis briggsae recombinant inbred line genotypes reveal inter-strain incompatibility and the evolution of recombination.</title>
        <authorList>
            <person name="Ross J.A."/>
            <person name="Koboldt D.C."/>
            <person name="Staisch J.E."/>
            <person name="Chamberlin H.M."/>
            <person name="Gupta B.P."/>
            <person name="Miller R.D."/>
            <person name="Baird S.E."/>
            <person name="Haag E.S."/>
        </authorList>
    </citation>
    <scope>NUCLEOTIDE SEQUENCE</scope>
    <source>
        <strain evidence="2">AF16</strain>
    </source>
</reference>
<feature type="transmembrane region" description="Helical" evidence="1">
    <location>
        <begin position="199"/>
        <end position="224"/>
    </location>
</feature>
<dbReference type="InterPro" id="IPR053220">
    <property type="entry name" value="Nematode_rcpt-like_serp_H"/>
</dbReference>
<dbReference type="RefSeq" id="XP_002638087.1">
    <property type="nucleotide sequence ID" value="XM_002638041.1"/>
</dbReference>
<dbReference type="WormBase" id="CBG04924">
    <property type="protein sequence ID" value="CBP25015"/>
    <property type="gene ID" value="WBGene00027512"/>
</dbReference>
<dbReference type="AlphaFoldDB" id="G2J6G8"/>
<dbReference type="eggNOG" id="ENOG502RWYH">
    <property type="taxonomic scope" value="Eukaryota"/>
</dbReference>
<dbReference type="InterPro" id="IPR019422">
    <property type="entry name" value="7TM_GPCR_serpentine_rcpt_Srh"/>
</dbReference>
<feature type="transmembrane region" description="Helical" evidence="1">
    <location>
        <begin position="23"/>
        <end position="43"/>
    </location>
</feature>
<dbReference type="PANTHER" id="PTHR22941:SF2">
    <property type="entry name" value="SERPENTINE RECEPTOR, CLASS H-RELATED"/>
    <property type="match status" value="1"/>
</dbReference>
<dbReference type="PANTHER" id="PTHR22941">
    <property type="entry name" value="SERPENTINE RECEPTOR"/>
    <property type="match status" value="1"/>
</dbReference>
<evidence type="ECO:0000313" key="6">
    <source>
        <dbReference type="WormBase" id="CBG04927"/>
    </source>
</evidence>
<dbReference type="SUPFAM" id="SSF81321">
    <property type="entry name" value="Family A G protein-coupled receptor-like"/>
    <property type="match status" value="1"/>
</dbReference>
<dbReference type="WormBase" id="CBG04927">
    <property type="protein sequence ID" value="CBP25015"/>
    <property type="gene ID" value="WBGene00027515"/>
</dbReference>
<evidence type="ECO:0000313" key="3">
    <source>
        <dbReference type="EMBL" id="CAP25546.1"/>
    </source>
</evidence>
<name>G2J6G8_CAEBR</name>
<proteinExistence type="predicted"/>
<reference evidence="2" key="1">
    <citation type="journal article" date="2003" name="PLoS Biol.">
        <title>The genome sequence of Caenorhabditis briggsae: a platform for comparative genomics.</title>
        <authorList>
            <person name="Stein L.D."/>
            <person name="Bao Z."/>
            <person name="Blasiar D."/>
            <person name="Blumenthal T."/>
            <person name="Brent M.R."/>
            <person name="Chen N."/>
            <person name="Chinwalla A."/>
            <person name="Clarke L."/>
            <person name="Clee C."/>
            <person name="Coghlan A."/>
            <person name="Coulson A."/>
            <person name="D'Eustachio P."/>
            <person name="Fitch D.H."/>
            <person name="Fulton L.A."/>
            <person name="Fulton R.E."/>
            <person name="Griffiths-Jones S."/>
            <person name="Harris T.W."/>
            <person name="Hillier L.W."/>
            <person name="Kamath R."/>
            <person name="Kuwabara P.E."/>
            <person name="Mardis E.R."/>
            <person name="Marra M.A."/>
            <person name="Miner T.L."/>
            <person name="Minx P."/>
            <person name="Mullikin J.C."/>
            <person name="Plumb R.W."/>
            <person name="Rogers J."/>
            <person name="Schein J.E."/>
            <person name="Sohrmann M."/>
            <person name="Spieth J."/>
            <person name="Stajich J.E."/>
            <person name="Wei C."/>
            <person name="Willey D."/>
            <person name="Wilson R.K."/>
            <person name="Durbin R."/>
            <person name="Waterston R.H."/>
        </authorList>
    </citation>
    <scope>NUCLEOTIDE SEQUENCE [LARGE SCALE GENOMIC DNA]</scope>
    <source>
        <strain evidence="2">AF16</strain>
    </source>
</reference>
<evidence type="ECO:0000313" key="2">
    <source>
        <dbReference type="EMBL" id="CAP25543.1"/>
    </source>
</evidence>
<protein>
    <submittedName>
        <fullName evidence="2">Protein CBG04924</fullName>
    </submittedName>
    <submittedName>
        <fullName evidence="3">Protein CBG04927</fullName>
    </submittedName>
</protein>
<keyword evidence="4" id="KW-1185">Reference proteome</keyword>
<dbReference type="RefSeq" id="XP_002638084.1">
    <property type="nucleotide sequence ID" value="XM_002638038.1"/>
</dbReference>
<feature type="transmembrane region" description="Helical" evidence="1">
    <location>
        <begin position="99"/>
        <end position="120"/>
    </location>
</feature>
<organism evidence="2">
    <name type="scientific">Caenorhabditis briggsae</name>
    <dbReference type="NCBI Taxonomy" id="6238"/>
    <lineage>
        <taxon>Eukaryota</taxon>
        <taxon>Metazoa</taxon>
        <taxon>Ecdysozoa</taxon>
        <taxon>Nematoda</taxon>
        <taxon>Chromadorea</taxon>
        <taxon>Rhabditida</taxon>
        <taxon>Rhabditina</taxon>
        <taxon>Rhabditomorpha</taxon>
        <taxon>Rhabditoidea</taxon>
        <taxon>Rhabditidae</taxon>
        <taxon>Peloderinae</taxon>
        <taxon>Caenorhabditis</taxon>
    </lineage>
</organism>
<evidence type="ECO:0000313" key="4">
    <source>
        <dbReference type="Proteomes" id="UP000008549"/>
    </source>
</evidence>
<keyword evidence="1" id="KW-0472">Membrane</keyword>
<feature type="transmembrane region" description="Helical" evidence="1">
    <location>
        <begin position="244"/>
        <end position="272"/>
    </location>
</feature>
<dbReference type="GeneID" id="8580080"/>
<gene>
    <name evidence="2 5" type="ORF">CBG04924</name>
    <name evidence="3 6" type="ORF">CBG04927</name>
    <name evidence="2" type="ORF">CBG_04924</name>
    <name evidence="3" type="ORF">CBG_04927</name>
</gene>
<dbReference type="EMBL" id="HE601135">
    <property type="protein sequence ID" value="CAP25543.1"/>
    <property type="molecule type" value="Genomic_DNA"/>
</dbReference>
<dbReference type="HOGENOM" id="CLU_042960_1_1_1"/>
<reference evidence="2" key="3">
    <citation type="submission" date="2011-10" db="EMBL/GenBank/DDBJ databases">
        <authorList>
            <consortium name="WormBase Consortium"/>
            <person name="Howe K.L."/>
        </authorList>
    </citation>
    <scope>NUCLEOTIDE SEQUENCE</scope>
    <source>
        <strain evidence="2">AF16</strain>
    </source>
</reference>
<evidence type="ECO:0000256" key="1">
    <source>
        <dbReference type="SAM" id="Phobius"/>
    </source>
</evidence>
<evidence type="ECO:0000313" key="5">
    <source>
        <dbReference type="WormBase" id="CBG04924"/>
    </source>
</evidence>
<feature type="transmembrane region" description="Helical" evidence="1">
    <location>
        <begin position="278"/>
        <end position="301"/>
    </location>
</feature>
<dbReference type="CTD" id="8580083"/>
<feature type="transmembrane region" description="Helical" evidence="1">
    <location>
        <begin position="141"/>
        <end position="160"/>
    </location>
</feature>
<dbReference type="CTD" id="8580080"/>
<dbReference type="Pfam" id="PF10318">
    <property type="entry name" value="7TM_GPCR_Srh"/>
    <property type="match status" value="1"/>
</dbReference>
<sequence>MSNLTCIPTTSYYGTPEFLSRTVHMITAVSFPIHILGLFIIFFKTPKTMDSVKWYILHLHVWIMIYDNSLGFLTIPFLLFPRLSGYTLGFLSYFGVNEFFMAVLVLLAVINVLLSNLSIFENRYFIICAFPPKPTWEKIRKPWLAAHYIFAVILFIPMAFSLPDQEKTKQKVLETLPCVSDYVHQAKIFTLAEDYTYTVGVLSTLLAFGLMEATIFCTHLEVYIIKNLKSKRISKTTLKLQIKFLVALVIQMVVPSLMLVIPLAYSAVVIIYEYYNQAYMNVVIVITTTHGLFSTLIMIFVHQPYRMALVRMFCSKFSRKDRIESDSRFQPNGAAFTVAT</sequence>
<keyword evidence="1" id="KW-0812">Transmembrane</keyword>
<accession>G2J6G8</accession>
<feature type="transmembrane region" description="Helical" evidence="1">
    <location>
        <begin position="55"/>
        <end position="79"/>
    </location>
</feature>
<dbReference type="Proteomes" id="UP000008549">
    <property type="component" value="Unassembled WGS sequence"/>
</dbReference>
<dbReference type="GeneID" id="8580083"/>
<dbReference type="OMA" id="MEATIFC"/>
<dbReference type="EMBL" id="HE601135">
    <property type="protein sequence ID" value="CAP25546.1"/>
    <property type="molecule type" value="Genomic_DNA"/>
</dbReference>
<dbReference type="KEGG" id="cbr:CBG_04927"/>